<organism evidence="2 3">
    <name type="scientific">Chryseosolibacter indicus</name>
    <dbReference type="NCBI Taxonomy" id="2782351"/>
    <lineage>
        <taxon>Bacteria</taxon>
        <taxon>Pseudomonadati</taxon>
        <taxon>Bacteroidota</taxon>
        <taxon>Cytophagia</taxon>
        <taxon>Cytophagales</taxon>
        <taxon>Chryseotaleaceae</taxon>
        <taxon>Chryseosolibacter</taxon>
    </lineage>
</organism>
<gene>
    <name evidence="2" type="ORF">KK060_15610</name>
</gene>
<dbReference type="RefSeq" id="WP_254154678.1">
    <property type="nucleotide sequence ID" value="NZ_JAHESD010000037.1"/>
</dbReference>
<keyword evidence="1" id="KW-0812">Transmembrane</keyword>
<comment type="caution">
    <text evidence="2">The sequence shown here is derived from an EMBL/GenBank/DDBJ whole genome shotgun (WGS) entry which is preliminary data.</text>
</comment>
<keyword evidence="3" id="KW-1185">Reference proteome</keyword>
<evidence type="ECO:0008006" key="4">
    <source>
        <dbReference type="Google" id="ProtNLM"/>
    </source>
</evidence>
<reference evidence="2 3" key="1">
    <citation type="submission" date="2021-05" db="EMBL/GenBank/DDBJ databases">
        <title>A Polyphasic approach of four new species of the genus Ohtaekwangia: Ohtaekwangia histidinii sp. nov., Ohtaekwangia cretensis sp. nov., Ohtaekwangia indiensis sp. nov., Ohtaekwangia reichenbachii sp. nov. from diverse environment.</title>
        <authorList>
            <person name="Octaviana S."/>
        </authorList>
    </citation>
    <scope>NUCLEOTIDE SEQUENCE [LARGE SCALE GENOMIC DNA]</scope>
    <source>
        <strain evidence="2 3">PWU20</strain>
    </source>
</reference>
<name>A0ABS5VTR3_9BACT</name>
<keyword evidence="1" id="KW-1133">Transmembrane helix</keyword>
<proteinExistence type="predicted"/>
<sequence length="603" mass="66619">MSKGTDDNIENFFRKAVNQPENIEFRDSDWQDMEKLLDADPAMRPAPTFPYVRMGIAALALVAVSIIGFYFINKKTDTVSTARTNAVATENNSSTSNPTDNKEVAVDNLEPSEIKQDTASPHMQMLEENSTYEGAVNQKKPSTLTLNGQQPEKEKLNHTIGVSSEIEIPATNIAKSKRSETDATTRKEVLHKRSTEDRTDKRIDLAKADAIGNIGKETMVKELAETKMPLSAKKGADENHISIDKHIDTLSLSDEFATERNDRAPEKKLLSETTGVVNTVTRKDSKHDVNIAATVDAVSDLSNSGKNINASIGQEKARDWHLSNTIDESKNAGDSLAHPTFTDDNSKNGSITDIAVLGDTSVTNAKLPVKIEEDTLEKADETIVVTEGGSKKDTVERKEEARRSLFRFALNVSPDFSATRMNKYTVPGEAYGIQLGYYITERFIITSGFIKTTKKYIGAGSDYTPPEGYWQYVTNGVVPNEIKGQCSVIEIPLSLQYNFHATAKNIFFVSGGVSSYIMLSENYQYKFKSANPGAAKGWDTSKSSKYPFKVIHLSAGYQRHINPNVFIGIEPYLKLPTQGLGWTSVKLITTGAYVTVGYKWLKK</sequence>
<evidence type="ECO:0000313" key="3">
    <source>
        <dbReference type="Proteomes" id="UP000772618"/>
    </source>
</evidence>
<accession>A0ABS5VTR3</accession>
<evidence type="ECO:0000256" key="1">
    <source>
        <dbReference type="SAM" id="Phobius"/>
    </source>
</evidence>
<feature type="transmembrane region" description="Helical" evidence="1">
    <location>
        <begin position="51"/>
        <end position="72"/>
    </location>
</feature>
<dbReference type="Proteomes" id="UP000772618">
    <property type="component" value="Unassembled WGS sequence"/>
</dbReference>
<evidence type="ECO:0000313" key="2">
    <source>
        <dbReference type="EMBL" id="MBT1704721.1"/>
    </source>
</evidence>
<protein>
    <recommendedName>
        <fullName evidence="4">Outer membrane protein beta-barrel domain-containing protein</fullName>
    </recommendedName>
</protein>
<keyword evidence="1" id="KW-0472">Membrane</keyword>
<dbReference type="EMBL" id="JAHESD010000037">
    <property type="protein sequence ID" value="MBT1704721.1"/>
    <property type="molecule type" value="Genomic_DNA"/>
</dbReference>